<evidence type="ECO:0000256" key="7">
    <source>
        <dbReference type="SAM" id="MobiDB-lite"/>
    </source>
</evidence>
<evidence type="ECO:0000256" key="6">
    <source>
        <dbReference type="ARBA" id="ARBA00023136"/>
    </source>
</evidence>
<feature type="region of interest" description="Disordered" evidence="7">
    <location>
        <begin position="140"/>
        <end position="160"/>
    </location>
</feature>
<evidence type="ECO:0000256" key="2">
    <source>
        <dbReference type="ARBA" id="ARBA00008763"/>
    </source>
</evidence>
<dbReference type="PANTHER" id="PTHR15076:SF15">
    <property type="entry name" value="CD99 ANTIGEN"/>
    <property type="match status" value="1"/>
</dbReference>
<evidence type="ECO:0000256" key="3">
    <source>
        <dbReference type="ARBA" id="ARBA00022692"/>
    </source>
</evidence>
<organism evidence="9 10">
    <name type="scientific">Xenoophorus captivus</name>
    <dbReference type="NCBI Taxonomy" id="1517983"/>
    <lineage>
        <taxon>Eukaryota</taxon>
        <taxon>Metazoa</taxon>
        <taxon>Chordata</taxon>
        <taxon>Craniata</taxon>
        <taxon>Vertebrata</taxon>
        <taxon>Euteleostomi</taxon>
        <taxon>Actinopterygii</taxon>
        <taxon>Neopterygii</taxon>
        <taxon>Teleostei</taxon>
        <taxon>Neoteleostei</taxon>
        <taxon>Acanthomorphata</taxon>
        <taxon>Ovalentaria</taxon>
        <taxon>Atherinomorphae</taxon>
        <taxon>Cyprinodontiformes</taxon>
        <taxon>Goodeidae</taxon>
        <taxon>Xenoophorus</taxon>
    </lineage>
</organism>
<feature type="compositionally biased region" description="Basic and acidic residues" evidence="7">
    <location>
        <begin position="34"/>
        <end position="43"/>
    </location>
</feature>
<keyword evidence="5 8" id="KW-1133">Transmembrane helix</keyword>
<comment type="similarity">
    <text evidence="2">Belongs to the CD99 family.</text>
</comment>
<evidence type="ECO:0000313" key="9">
    <source>
        <dbReference type="EMBL" id="MEQ2200399.1"/>
    </source>
</evidence>
<dbReference type="Pfam" id="PF12301">
    <property type="entry name" value="CD99L2"/>
    <property type="match status" value="1"/>
</dbReference>
<feature type="compositionally biased region" description="Basic and acidic residues" evidence="7">
    <location>
        <begin position="140"/>
        <end position="149"/>
    </location>
</feature>
<reference evidence="9 10" key="1">
    <citation type="submission" date="2021-06" db="EMBL/GenBank/DDBJ databases">
        <authorList>
            <person name="Palmer J.M."/>
        </authorList>
    </citation>
    <scope>NUCLEOTIDE SEQUENCE [LARGE SCALE GENOMIC DNA]</scope>
    <source>
        <strain evidence="9 10">XC_2019</strain>
        <tissue evidence="9">Muscle</tissue>
    </source>
</reference>
<keyword evidence="6 8" id="KW-0472">Membrane</keyword>
<feature type="transmembrane region" description="Helical" evidence="8">
    <location>
        <begin position="92"/>
        <end position="113"/>
    </location>
</feature>
<evidence type="ECO:0000256" key="1">
    <source>
        <dbReference type="ARBA" id="ARBA00004479"/>
    </source>
</evidence>
<feature type="region of interest" description="Disordered" evidence="7">
    <location>
        <begin position="63"/>
        <end position="89"/>
    </location>
</feature>
<name>A0ABV0QX98_9TELE</name>
<feature type="non-terminal residue" evidence="9">
    <location>
        <position position="1"/>
    </location>
</feature>
<comment type="caution">
    <text evidence="9">The sequence shown here is derived from an EMBL/GenBank/DDBJ whole genome shotgun (WGS) entry which is preliminary data.</text>
</comment>
<keyword evidence="10" id="KW-1185">Reference proteome</keyword>
<evidence type="ECO:0000256" key="4">
    <source>
        <dbReference type="ARBA" id="ARBA00022729"/>
    </source>
</evidence>
<proteinExistence type="inferred from homology"/>
<evidence type="ECO:0000256" key="5">
    <source>
        <dbReference type="ARBA" id="ARBA00022989"/>
    </source>
</evidence>
<keyword evidence="3 8" id="KW-0812">Transmembrane</keyword>
<evidence type="ECO:0000313" key="10">
    <source>
        <dbReference type="Proteomes" id="UP001434883"/>
    </source>
</evidence>
<accession>A0ABV0QX98</accession>
<keyword evidence="4" id="KW-0732">Signal</keyword>
<feature type="compositionally biased region" description="Polar residues" evidence="7">
    <location>
        <begin position="150"/>
        <end position="160"/>
    </location>
</feature>
<dbReference type="PANTHER" id="PTHR15076">
    <property type="entry name" value="CD99/MIC2 PROTEIN RELATED"/>
    <property type="match status" value="1"/>
</dbReference>
<evidence type="ECO:0000256" key="8">
    <source>
        <dbReference type="SAM" id="Phobius"/>
    </source>
</evidence>
<sequence>ATEIDAPATPQDADMEVPKQTTSAEPELEEDEEASQKTIDDSTKVEKIGRKIIQIVQKEVEKIIQPNDNEDPNINASADKDAQSGDGGSKPLAAILSSIIVSAVGAVTGYFAYQKRKLCFKKGQEADEEAEVNAVKVDKADAADAKSDPQESNTLLNSQP</sequence>
<feature type="region of interest" description="Disordered" evidence="7">
    <location>
        <begin position="1"/>
        <end position="43"/>
    </location>
</feature>
<dbReference type="Proteomes" id="UP001434883">
    <property type="component" value="Unassembled WGS sequence"/>
</dbReference>
<comment type="subcellular location">
    <subcellularLocation>
        <location evidence="1">Membrane</location>
        <topology evidence="1">Single-pass type I membrane protein</topology>
    </subcellularLocation>
</comment>
<dbReference type="EMBL" id="JAHRIN010026005">
    <property type="protein sequence ID" value="MEQ2200399.1"/>
    <property type="molecule type" value="Genomic_DNA"/>
</dbReference>
<gene>
    <name evidence="9" type="ORF">XENOCAPTIV_028731</name>
</gene>
<protein>
    <submittedName>
        <fullName evidence="9">Uncharacterized protein</fullName>
    </submittedName>
</protein>
<dbReference type="InterPro" id="IPR022078">
    <property type="entry name" value="CD99L2"/>
</dbReference>